<dbReference type="AlphaFoldDB" id="A0A178MAS5"/>
<reference evidence="2 3" key="1">
    <citation type="submission" date="2016-04" db="EMBL/GenBank/DDBJ databases">
        <title>Draft genome sequence of freshwater magnetotactic bacteria Magnetospirillum marisnigri SP-1 and Magnetospirillum moscoviense BB-1.</title>
        <authorList>
            <person name="Koziaeva V."/>
            <person name="Dziuba M.V."/>
            <person name="Ivanov T.M."/>
            <person name="Kuznetsov B."/>
            <person name="Grouzdev D.S."/>
        </authorList>
    </citation>
    <scope>NUCLEOTIDE SEQUENCE [LARGE SCALE GENOMIC DNA]</scope>
    <source>
        <strain evidence="2 3">BB-1</strain>
    </source>
</reference>
<evidence type="ECO:0000313" key="2">
    <source>
        <dbReference type="EMBL" id="OAN45849.1"/>
    </source>
</evidence>
<keyword evidence="3" id="KW-1185">Reference proteome</keyword>
<feature type="chain" id="PRO_5008091800" evidence="1">
    <location>
        <begin position="22"/>
        <end position="109"/>
    </location>
</feature>
<dbReference type="EMBL" id="LWQU01000180">
    <property type="protein sequence ID" value="OAN45849.1"/>
    <property type="molecule type" value="Genomic_DNA"/>
</dbReference>
<evidence type="ECO:0000256" key="1">
    <source>
        <dbReference type="SAM" id="SignalP"/>
    </source>
</evidence>
<feature type="signal peptide" evidence="1">
    <location>
        <begin position="1"/>
        <end position="21"/>
    </location>
</feature>
<sequence length="109" mass="11935">MKRLPLALAILTLLSPLTAFSADKLGSKPDEVYVSNRAADQEVMRLRLGTNPSPGATATLIEAEDLLRRFRQAPAKEKPGLRSQFNAAVARMEMDAATMRQKEGKLPVD</sequence>
<protein>
    <submittedName>
        <fullName evidence="2">Uncharacterized protein</fullName>
    </submittedName>
</protein>
<keyword evidence="1" id="KW-0732">Signal</keyword>
<organism evidence="2 3">
    <name type="scientific">Magnetospirillum moscoviense</name>
    <dbReference type="NCBI Taxonomy" id="1437059"/>
    <lineage>
        <taxon>Bacteria</taxon>
        <taxon>Pseudomonadati</taxon>
        <taxon>Pseudomonadota</taxon>
        <taxon>Alphaproteobacteria</taxon>
        <taxon>Rhodospirillales</taxon>
        <taxon>Rhodospirillaceae</taxon>
        <taxon>Magnetospirillum</taxon>
    </lineage>
</organism>
<dbReference type="Proteomes" id="UP000078543">
    <property type="component" value="Unassembled WGS sequence"/>
</dbReference>
<evidence type="ECO:0000313" key="3">
    <source>
        <dbReference type="Proteomes" id="UP000078543"/>
    </source>
</evidence>
<name>A0A178MAS5_9PROT</name>
<dbReference type="RefSeq" id="WP_068503972.1">
    <property type="nucleotide sequence ID" value="NZ_LWQU01000180.1"/>
</dbReference>
<proteinExistence type="predicted"/>
<accession>A0A178MAS5</accession>
<dbReference type="OrthoDB" id="7360920at2"/>
<comment type="caution">
    <text evidence="2">The sequence shown here is derived from an EMBL/GenBank/DDBJ whole genome shotgun (WGS) entry which is preliminary data.</text>
</comment>
<gene>
    <name evidence="2" type="ORF">A6A05_16585</name>
</gene>